<protein>
    <submittedName>
        <fullName evidence="7">Transmembrane protein 115</fullName>
    </submittedName>
</protein>
<dbReference type="OrthoDB" id="73612at2759"/>
<keyword evidence="4 6" id="KW-0472">Membrane</keyword>
<dbReference type="Proteomes" id="UP000187455">
    <property type="component" value="Unassembled WGS sequence"/>
</dbReference>
<feature type="transmembrane region" description="Helical" evidence="6">
    <location>
        <begin position="66"/>
        <end position="83"/>
    </location>
</feature>
<evidence type="ECO:0000256" key="2">
    <source>
        <dbReference type="ARBA" id="ARBA00022692"/>
    </source>
</evidence>
<reference evidence="7 8" key="1">
    <citation type="journal article" date="2016" name="Mol. Biol. Evol.">
        <title>Genome-Wide Survey of Gut Fungi (Harpellales) Reveals the First Horizontally Transferred Ubiquitin Gene from a Mosquito Host.</title>
        <authorList>
            <person name="Wang Y."/>
            <person name="White M.M."/>
            <person name="Kvist S."/>
            <person name="Moncalvo J.M."/>
        </authorList>
    </citation>
    <scope>NUCLEOTIDE SEQUENCE [LARGE SCALE GENOMIC DNA]</scope>
    <source>
        <strain evidence="7 8">ALG-7-W6</strain>
    </source>
</reference>
<dbReference type="PANTHER" id="PTHR13377:SF3">
    <property type="entry name" value="TRANSMEMBRANE PROTEIN 115"/>
    <property type="match status" value="1"/>
</dbReference>
<gene>
    <name evidence="7" type="ORF">AYI68_g8304</name>
</gene>
<dbReference type="GO" id="GO:0016020">
    <property type="term" value="C:membrane"/>
    <property type="evidence" value="ECO:0007669"/>
    <property type="project" value="UniProtKB-SubCell"/>
</dbReference>
<evidence type="ECO:0000256" key="5">
    <source>
        <dbReference type="SAM" id="MobiDB-lite"/>
    </source>
</evidence>
<accession>A0A1R0GL91</accession>
<proteinExistence type="predicted"/>
<dbReference type="AlphaFoldDB" id="A0A1R0GL91"/>
<keyword evidence="2 6" id="KW-0812">Transmembrane</keyword>
<feature type="region of interest" description="Disordered" evidence="5">
    <location>
        <begin position="166"/>
        <end position="185"/>
    </location>
</feature>
<evidence type="ECO:0000256" key="3">
    <source>
        <dbReference type="ARBA" id="ARBA00022989"/>
    </source>
</evidence>
<evidence type="ECO:0000256" key="4">
    <source>
        <dbReference type="ARBA" id="ARBA00023136"/>
    </source>
</evidence>
<dbReference type="GO" id="GO:0005794">
    <property type="term" value="C:Golgi apparatus"/>
    <property type="evidence" value="ECO:0007669"/>
    <property type="project" value="TreeGrafter"/>
</dbReference>
<organism evidence="7 8">
    <name type="scientific">Smittium mucronatum</name>
    <dbReference type="NCBI Taxonomy" id="133383"/>
    <lineage>
        <taxon>Eukaryota</taxon>
        <taxon>Fungi</taxon>
        <taxon>Fungi incertae sedis</taxon>
        <taxon>Zoopagomycota</taxon>
        <taxon>Kickxellomycotina</taxon>
        <taxon>Harpellomycetes</taxon>
        <taxon>Harpellales</taxon>
        <taxon>Legeriomycetaceae</taxon>
        <taxon>Smittium</taxon>
    </lineage>
</organism>
<feature type="transmembrane region" description="Helical" evidence="6">
    <location>
        <begin position="38"/>
        <end position="60"/>
    </location>
</feature>
<dbReference type="PANTHER" id="PTHR13377">
    <property type="entry name" value="PLACENTAL PROTEIN 6"/>
    <property type="match status" value="1"/>
</dbReference>
<dbReference type="EMBL" id="LSSL01007748">
    <property type="protein sequence ID" value="OLY77661.1"/>
    <property type="molecule type" value="Genomic_DNA"/>
</dbReference>
<feature type="compositionally biased region" description="Polar residues" evidence="5">
    <location>
        <begin position="176"/>
        <end position="185"/>
    </location>
</feature>
<evidence type="ECO:0000256" key="6">
    <source>
        <dbReference type="SAM" id="Phobius"/>
    </source>
</evidence>
<dbReference type="STRING" id="133383.A0A1R0GL91"/>
<comment type="caution">
    <text evidence="7">The sequence shown here is derived from an EMBL/GenBank/DDBJ whole genome shotgun (WGS) entry which is preliminary data.</text>
</comment>
<comment type="subcellular location">
    <subcellularLocation>
        <location evidence="1">Membrane</location>
        <topology evidence="1">Multi-pass membrane protein</topology>
    </subcellularLocation>
</comment>
<dbReference type="GO" id="GO:0006890">
    <property type="term" value="P:retrograde vesicle-mediated transport, Golgi to endoplasmic reticulum"/>
    <property type="evidence" value="ECO:0007669"/>
    <property type="project" value="InterPro"/>
</dbReference>
<keyword evidence="3 6" id="KW-1133">Transmembrane helix</keyword>
<evidence type="ECO:0000313" key="7">
    <source>
        <dbReference type="EMBL" id="OLY77661.1"/>
    </source>
</evidence>
<name>A0A1R0GL91_9FUNG</name>
<sequence>MELIKIRINGLASVIAGFTVASKQISPDHHIRLFGGTIIFRINTLPVVFMTIVPPILVLFGRNSSAVLLDFGILVSWIYLRFYKRNGDTRGDRSEAFSFTSFFPEFLQYSVKFKIIPSNSDYNTLEDLELGRSAEDYTIDDDEIEALAESERRKNLAIRDINEHLSSSAEDDITDAPQSTPNETN</sequence>
<dbReference type="InterPro" id="IPR013861">
    <property type="entry name" value="TMEM115/Pdh1/Rbl19"/>
</dbReference>
<evidence type="ECO:0000256" key="1">
    <source>
        <dbReference type="ARBA" id="ARBA00004141"/>
    </source>
</evidence>
<keyword evidence="8" id="KW-1185">Reference proteome</keyword>
<evidence type="ECO:0000313" key="8">
    <source>
        <dbReference type="Proteomes" id="UP000187455"/>
    </source>
</evidence>